<sequence>MQAFRRSFPHSRGWTNYRRALIACRTSHALNRASFPASANVSRSYSSGSLAGLKEILNVSEEVKDALATNKPVIALESTIYTHGALGNDLDLEGIARRNGAVPAVVGILGGVPTVGLTPEEVTRMVEGAPKKASRRDLAYLVGSGMVGRKINGGTTIAGTMVLARLAGIRVFGTGGLGGVHRGGHVSFDISADLTELGRTRMAVVSSGSKGFLDIPRTLEYLETQGVLVSTFADGRRDGHVEFPAFWARESGIKSPFVVQDEEHAAAILLAQEKLNIETGFLFANPIPKEYAIPGSTMITVIEQAVRESIEKGVRGSENTPFILRRIRELTNGASVPANKALVQANVERAAKIAGAVSRLVSEGPSRSNTPVKQWSGLEKPSDVAAPIQNVKTASEVTSQADILVAGSVAVDLSCDYTGMNSVEDPIPQLHTSNPSHISQSIGGVGRNVALAAHRVNKHTAVRLCSMVGRDLAGSTVLASLKSCGMDTSCIQQLSHDEHPGSRTAQYVSVNDANKHLVLAMADMDIFTNQSFSPSWASTITSSKPKWLVVDANWKDHDIRAWMQAGKQNGAKIAFEPVSKAKSERLFCIDRGLESLGVFPQATVDLTTPNQYELAAMHAAAQSNEYFEDSRWWSVIDAFGMRGARDRFVKLTSAAMTDAGIPQQAVRLLPFIPTIITKLGSDGALLTTILRKDDPRLFDAAHEPFILSRCINDHADVGGVYMRMYPSVEQVTDVVSVNGIGDTFIGALVAGLAQGGKVHNLINVAQKAAVLTLRSPQSVSEKLGSLENELIVAASLP</sequence>
<evidence type="ECO:0000313" key="1">
    <source>
        <dbReference type="EMBL" id="KAJ2991145.1"/>
    </source>
</evidence>
<proteinExistence type="predicted"/>
<dbReference type="Proteomes" id="UP001143856">
    <property type="component" value="Unassembled WGS sequence"/>
</dbReference>
<gene>
    <name evidence="1" type="ORF">NUW58_g2625</name>
</gene>
<protein>
    <submittedName>
        <fullName evidence="1">Uncharacterized protein</fullName>
    </submittedName>
</protein>
<evidence type="ECO:0000313" key="2">
    <source>
        <dbReference type="Proteomes" id="UP001143856"/>
    </source>
</evidence>
<reference evidence="1" key="1">
    <citation type="submission" date="2022-10" db="EMBL/GenBank/DDBJ databases">
        <title>Genome Sequence of Xylaria curta.</title>
        <authorList>
            <person name="Buettner E."/>
        </authorList>
    </citation>
    <scope>NUCLEOTIDE SEQUENCE</scope>
    <source>
        <strain evidence="1">Babe10</strain>
    </source>
</reference>
<dbReference type="EMBL" id="JAPDGR010000352">
    <property type="protein sequence ID" value="KAJ2991145.1"/>
    <property type="molecule type" value="Genomic_DNA"/>
</dbReference>
<organism evidence="1 2">
    <name type="scientific">Xylaria curta</name>
    <dbReference type="NCBI Taxonomy" id="42375"/>
    <lineage>
        <taxon>Eukaryota</taxon>
        <taxon>Fungi</taxon>
        <taxon>Dikarya</taxon>
        <taxon>Ascomycota</taxon>
        <taxon>Pezizomycotina</taxon>
        <taxon>Sordariomycetes</taxon>
        <taxon>Xylariomycetidae</taxon>
        <taxon>Xylariales</taxon>
        <taxon>Xylariaceae</taxon>
        <taxon>Xylaria</taxon>
    </lineage>
</organism>
<accession>A0ACC1PFU9</accession>
<keyword evidence="2" id="KW-1185">Reference proteome</keyword>
<name>A0ACC1PFU9_9PEZI</name>
<comment type="caution">
    <text evidence="1">The sequence shown here is derived from an EMBL/GenBank/DDBJ whole genome shotgun (WGS) entry which is preliminary data.</text>
</comment>